<comment type="cofactor">
    <cofactor evidence="8">
        <name>Zn(2+)</name>
        <dbReference type="ChEBI" id="CHEBI:29105"/>
    </cofactor>
    <text evidence="8">Binds 1 zinc ion per subunit.</text>
</comment>
<dbReference type="GO" id="GO:0008892">
    <property type="term" value="F:guanine deaminase activity"/>
    <property type="evidence" value="ECO:0007669"/>
    <property type="project" value="UniProtKB-UniRule"/>
</dbReference>
<dbReference type="InterPro" id="IPR014311">
    <property type="entry name" value="Guanine_deaminase"/>
</dbReference>
<comment type="catalytic activity">
    <reaction evidence="8">
        <text>guanine + H2O + H(+) = xanthine + NH4(+)</text>
        <dbReference type="Rhea" id="RHEA:14665"/>
        <dbReference type="ChEBI" id="CHEBI:15377"/>
        <dbReference type="ChEBI" id="CHEBI:15378"/>
        <dbReference type="ChEBI" id="CHEBI:16235"/>
        <dbReference type="ChEBI" id="CHEBI:17712"/>
        <dbReference type="ChEBI" id="CHEBI:28938"/>
        <dbReference type="EC" id="3.5.4.3"/>
    </reaction>
</comment>
<dbReference type="NCBIfam" id="TIGR02967">
    <property type="entry name" value="guan_deamin"/>
    <property type="match status" value="1"/>
</dbReference>
<protein>
    <recommendedName>
        <fullName evidence="3 7">Guanine deaminase</fullName>
        <shortName evidence="8">Guanase</shortName>
        <ecNumber evidence="3 7">3.5.4.3</ecNumber>
    </recommendedName>
    <alternativeName>
        <fullName evidence="8">Guanine aminohydrolase</fullName>
    </alternativeName>
</protein>
<organism evidence="10 11">
    <name type="scientific">Zeimonas arvi</name>
    <dbReference type="NCBI Taxonomy" id="2498847"/>
    <lineage>
        <taxon>Bacteria</taxon>
        <taxon>Pseudomonadati</taxon>
        <taxon>Pseudomonadota</taxon>
        <taxon>Betaproteobacteria</taxon>
        <taxon>Burkholderiales</taxon>
        <taxon>Burkholderiaceae</taxon>
        <taxon>Zeimonas</taxon>
    </lineage>
</organism>
<evidence type="ECO:0000256" key="7">
    <source>
        <dbReference type="NCBIfam" id="TIGR02967"/>
    </source>
</evidence>
<proteinExistence type="inferred from homology"/>
<reference evidence="10 11" key="1">
    <citation type="submission" date="2019-06" db="EMBL/GenBank/DDBJ databases">
        <title>Quisquiliibacterium sp. nov., isolated from a maize field.</title>
        <authorList>
            <person name="Lin S.-Y."/>
            <person name="Tsai C.-F."/>
            <person name="Young C.-C."/>
        </authorList>
    </citation>
    <scope>NUCLEOTIDE SEQUENCE [LARGE SCALE GENOMIC DNA]</scope>
    <source>
        <strain evidence="10 11">CC-CFT501</strain>
    </source>
</reference>
<evidence type="ECO:0000256" key="2">
    <source>
        <dbReference type="ARBA" id="ARBA00006745"/>
    </source>
</evidence>
<comment type="function">
    <text evidence="8">Catalyzes the hydrolytic deamination of guanine, producing xanthine and ammonia.</text>
</comment>
<dbReference type="InterPro" id="IPR006680">
    <property type="entry name" value="Amidohydro-rel"/>
</dbReference>
<comment type="similarity">
    <text evidence="2 8">Belongs to the metallo-dependent hydrolases superfamily. ATZ/TRZ family.</text>
</comment>
<dbReference type="OrthoDB" id="3189065at2"/>
<dbReference type="RefSeq" id="WP_147704122.1">
    <property type="nucleotide sequence ID" value="NZ_VDUY01000003.1"/>
</dbReference>
<dbReference type="Gene3D" id="2.30.40.10">
    <property type="entry name" value="Urease, subunit C, domain 1"/>
    <property type="match status" value="1"/>
</dbReference>
<evidence type="ECO:0000256" key="8">
    <source>
        <dbReference type="RuleBase" id="RU366009"/>
    </source>
</evidence>
<name>A0A5C8NYK8_9BURK</name>
<evidence type="ECO:0000256" key="1">
    <source>
        <dbReference type="ARBA" id="ARBA00004984"/>
    </source>
</evidence>
<evidence type="ECO:0000256" key="5">
    <source>
        <dbReference type="ARBA" id="ARBA00022801"/>
    </source>
</evidence>
<sequence>MPLSAWRGELVDFGGDAAGADQGCRHVVDGLLLVEDGRIVAAGPFERLQARLGGAPMHDARGLLLMPGFIDAHVHYPQLDVIASPAPGLLDWLERCTFPEERRFDDPGHAEEVARFFLDELLRNGTTSAMVWCTVHEASVDAVMGAARAQGMRIVAGKVLMDRNCPEGLRDTAASAYAGSRALIERWHGVGRLGYAVTPRFAPTSSPAQLAACARLLDEHPGVWLQSHLAENADELRWVAELFPDARSYTDAYDRFGLLRERTVWAHGIHLDDADRERLAAAGAAIAFCPTSNLFLGSGLFDAAAADRQGLRWAPASDVGGGSSFSMLRTLAAAHDVLRLQGQALSALRAFRSVTRDAAQALGLDDRIGSFEPGREADFVALDLAATPLLARRTARAATLEERLFALMTLGDDRAVNQVWVAGEPMKAREE</sequence>
<dbReference type="InterPro" id="IPR032466">
    <property type="entry name" value="Metal_Hydrolase"/>
</dbReference>
<keyword evidence="11" id="KW-1185">Reference proteome</keyword>
<dbReference type="InterPro" id="IPR011059">
    <property type="entry name" value="Metal-dep_hydrolase_composite"/>
</dbReference>
<dbReference type="EC" id="3.5.4.3" evidence="3 7"/>
<dbReference type="Proteomes" id="UP000321548">
    <property type="component" value="Unassembled WGS sequence"/>
</dbReference>
<gene>
    <name evidence="10" type="primary">guaD</name>
    <name evidence="10" type="ORF">FHP08_09055</name>
</gene>
<comment type="caution">
    <text evidence="10">The sequence shown here is derived from an EMBL/GenBank/DDBJ whole genome shotgun (WGS) entry which is preliminary data.</text>
</comment>
<dbReference type="UniPathway" id="UPA00603">
    <property type="reaction ID" value="UER00660"/>
</dbReference>
<dbReference type="SUPFAM" id="SSF51338">
    <property type="entry name" value="Composite domain of metallo-dependent hydrolases"/>
    <property type="match status" value="1"/>
</dbReference>
<dbReference type="Pfam" id="PF01979">
    <property type="entry name" value="Amidohydro_1"/>
    <property type="match status" value="1"/>
</dbReference>
<evidence type="ECO:0000256" key="6">
    <source>
        <dbReference type="ARBA" id="ARBA00022833"/>
    </source>
</evidence>
<dbReference type="PANTHER" id="PTHR11271">
    <property type="entry name" value="GUANINE DEAMINASE"/>
    <property type="match status" value="1"/>
</dbReference>
<keyword evidence="6 8" id="KW-0862">Zinc</keyword>
<dbReference type="Gene3D" id="3.20.20.140">
    <property type="entry name" value="Metal-dependent hydrolases"/>
    <property type="match status" value="1"/>
</dbReference>
<evidence type="ECO:0000256" key="4">
    <source>
        <dbReference type="ARBA" id="ARBA00022723"/>
    </source>
</evidence>
<evidence type="ECO:0000259" key="9">
    <source>
        <dbReference type="Pfam" id="PF01979"/>
    </source>
</evidence>
<keyword evidence="4 8" id="KW-0479">Metal-binding</keyword>
<dbReference type="GO" id="GO:0005829">
    <property type="term" value="C:cytosol"/>
    <property type="evidence" value="ECO:0007669"/>
    <property type="project" value="TreeGrafter"/>
</dbReference>
<evidence type="ECO:0000313" key="11">
    <source>
        <dbReference type="Proteomes" id="UP000321548"/>
    </source>
</evidence>
<keyword evidence="5 8" id="KW-0378">Hydrolase</keyword>
<evidence type="ECO:0000256" key="3">
    <source>
        <dbReference type="ARBA" id="ARBA00012781"/>
    </source>
</evidence>
<evidence type="ECO:0000313" key="10">
    <source>
        <dbReference type="EMBL" id="TXL66210.1"/>
    </source>
</evidence>
<dbReference type="EMBL" id="VDUY01000003">
    <property type="protein sequence ID" value="TXL66210.1"/>
    <property type="molecule type" value="Genomic_DNA"/>
</dbReference>
<dbReference type="SUPFAM" id="SSF51556">
    <property type="entry name" value="Metallo-dependent hydrolases"/>
    <property type="match status" value="1"/>
</dbReference>
<accession>A0A5C8NYK8</accession>
<dbReference type="GO" id="GO:0006147">
    <property type="term" value="P:guanine catabolic process"/>
    <property type="evidence" value="ECO:0007669"/>
    <property type="project" value="UniProtKB-UniRule"/>
</dbReference>
<dbReference type="InterPro" id="IPR051607">
    <property type="entry name" value="Metallo-dep_hydrolases"/>
</dbReference>
<dbReference type="NCBIfam" id="NF006679">
    <property type="entry name" value="PRK09228.1"/>
    <property type="match status" value="1"/>
</dbReference>
<dbReference type="GO" id="GO:0008270">
    <property type="term" value="F:zinc ion binding"/>
    <property type="evidence" value="ECO:0007669"/>
    <property type="project" value="UniProtKB-UniRule"/>
</dbReference>
<feature type="domain" description="Amidohydrolase-related" evidence="9">
    <location>
        <begin position="65"/>
        <end position="424"/>
    </location>
</feature>
<comment type="pathway">
    <text evidence="1 8">Purine metabolism; guanine degradation; xanthine from guanine: step 1/1.</text>
</comment>
<dbReference type="PANTHER" id="PTHR11271:SF6">
    <property type="entry name" value="GUANINE DEAMINASE"/>
    <property type="match status" value="1"/>
</dbReference>
<dbReference type="AlphaFoldDB" id="A0A5C8NYK8"/>